<name>A0A4R3L8X5_9BACL</name>
<dbReference type="GO" id="GO:0005829">
    <property type="term" value="C:cytosol"/>
    <property type="evidence" value="ECO:0007669"/>
    <property type="project" value="TreeGrafter"/>
</dbReference>
<dbReference type="PANTHER" id="PTHR11558:SF11">
    <property type="entry name" value="SPERMIDINE SYNTHASE"/>
    <property type="match status" value="1"/>
</dbReference>
<dbReference type="Proteomes" id="UP000294937">
    <property type="component" value="Unassembled WGS sequence"/>
</dbReference>
<dbReference type="NCBIfam" id="NF002010">
    <property type="entry name" value="PRK00811.1"/>
    <property type="match status" value="1"/>
</dbReference>
<evidence type="ECO:0000256" key="7">
    <source>
        <dbReference type="PROSITE-ProRule" id="PRU00354"/>
    </source>
</evidence>
<evidence type="ECO:0000256" key="1">
    <source>
        <dbReference type="ARBA" id="ARBA00007867"/>
    </source>
</evidence>
<dbReference type="InterPro" id="IPR037163">
    <property type="entry name" value="Spermidine_synt_N_sf"/>
</dbReference>
<organism evidence="11 12">
    <name type="scientific">Hazenella coriacea</name>
    <dbReference type="NCBI Taxonomy" id="1179467"/>
    <lineage>
        <taxon>Bacteria</taxon>
        <taxon>Bacillati</taxon>
        <taxon>Bacillota</taxon>
        <taxon>Bacilli</taxon>
        <taxon>Bacillales</taxon>
        <taxon>Thermoactinomycetaceae</taxon>
        <taxon>Hazenella</taxon>
    </lineage>
</organism>
<evidence type="ECO:0000256" key="6">
    <source>
        <dbReference type="HAMAP-Rule" id="MF_00198"/>
    </source>
</evidence>
<feature type="binding site" evidence="6">
    <location>
        <position position="89"/>
    </location>
    <ligand>
        <name>spermidine</name>
        <dbReference type="ChEBI" id="CHEBI:57834"/>
    </ligand>
</feature>
<accession>A0A4R3L8X5</accession>
<protein>
    <recommendedName>
        <fullName evidence="6">Polyamine aminopropyltransferase</fullName>
    </recommendedName>
    <alternativeName>
        <fullName evidence="6">Putrescine aminopropyltransferase</fullName>
        <shortName evidence="6">PAPT</shortName>
    </alternativeName>
    <alternativeName>
        <fullName evidence="6">Spermidine synthase</fullName>
        <shortName evidence="6">SPDS</shortName>
        <shortName evidence="6">SPDSY</shortName>
        <ecNumber evidence="6">2.5.1.16</ecNumber>
    </alternativeName>
</protein>
<feature type="binding site" evidence="6">
    <location>
        <position position="109"/>
    </location>
    <ligand>
        <name>S-methyl-5'-thioadenosine</name>
        <dbReference type="ChEBI" id="CHEBI:17509"/>
    </ligand>
</feature>
<dbReference type="PROSITE" id="PS51006">
    <property type="entry name" value="PABS_2"/>
    <property type="match status" value="1"/>
</dbReference>
<dbReference type="CDD" id="cd02440">
    <property type="entry name" value="AdoMet_MTases"/>
    <property type="match status" value="1"/>
</dbReference>
<evidence type="ECO:0000256" key="9">
    <source>
        <dbReference type="RuleBase" id="RU003837"/>
    </source>
</evidence>
<dbReference type="Gene3D" id="2.30.140.10">
    <property type="entry name" value="Spermidine synthase, tetramerisation domain"/>
    <property type="match status" value="1"/>
</dbReference>
<keyword evidence="2" id="KW-0963">Cytoplasm</keyword>
<evidence type="ECO:0000313" key="11">
    <source>
        <dbReference type="EMBL" id="TCS95530.1"/>
    </source>
</evidence>
<comment type="similarity">
    <text evidence="1 6 8">Belongs to the spermidine/spermine synthase family.</text>
</comment>
<evidence type="ECO:0000313" key="12">
    <source>
        <dbReference type="Proteomes" id="UP000294937"/>
    </source>
</evidence>
<evidence type="ECO:0000256" key="4">
    <source>
        <dbReference type="ARBA" id="ARBA00023066"/>
    </source>
</evidence>
<dbReference type="Gene3D" id="3.40.50.150">
    <property type="entry name" value="Vaccinia Virus protein VP39"/>
    <property type="match status" value="1"/>
</dbReference>
<dbReference type="GO" id="GO:0008295">
    <property type="term" value="P:spermidine biosynthetic process"/>
    <property type="evidence" value="ECO:0007669"/>
    <property type="project" value="UniProtKB-UniRule"/>
</dbReference>
<keyword evidence="4 6" id="KW-0745">Spermidine biosynthesis</keyword>
<dbReference type="HAMAP" id="MF_00198">
    <property type="entry name" value="Spermidine_synth"/>
    <property type="match status" value="1"/>
</dbReference>
<dbReference type="InterPro" id="IPR035246">
    <property type="entry name" value="Spermidine_synt_N"/>
</dbReference>
<evidence type="ECO:0000256" key="5">
    <source>
        <dbReference type="ARBA" id="ARBA00023115"/>
    </source>
</evidence>
<comment type="function">
    <text evidence="6">Catalyzes the irreversible transfer of a propylamine group from the amino donor S-adenosylmethioninamine (decarboxy-AdoMet) to putrescine (1,4-diaminobutane) to yield spermidine.</text>
</comment>
<dbReference type="EMBL" id="SMAG01000002">
    <property type="protein sequence ID" value="TCS95530.1"/>
    <property type="molecule type" value="Genomic_DNA"/>
</dbReference>
<proteinExistence type="inferred from homology"/>
<comment type="caution">
    <text evidence="11">The sequence shown here is derived from an EMBL/GenBank/DDBJ whole genome shotgun (WGS) entry which is preliminary data.</text>
</comment>
<feature type="binding site" evidence="6">
    <location>
        <begin position="140"/>
        <end position="141"/>
    </location>
    <ligand>
        <name>S-methyl-5'-thioadenosine</name>
        <dbReference type="ChEBI" id="CHEBI:17509"/>
    </ligand>
</feature>
<keyword evidence="5 6" id="KW-0620">Polyamine biosynthesis</keyword>
<dbReference type="PANTHER" id="PTHR11558">
    <property type="entry name" value="SPERMIDINE/SPERMINE SYNTHASE"/>
    <property type="match status" value="1"/>
</dbReference>
<dbReference type="FunFam" id="3.40.50.150:FF:000056">
    <property type="entry name" value="Polyamine aminopropyltransferase"/>
    <property type="match status" value="1"/>
</dbReference>
<reference evidence="11 12" key="1">
    <citation type="submission" date="2019-03" db="EMBL/GenBank/DDBJ databases">
        <title>Genomic Encyclopedia of Type Strains, Phase IV (KMG-IV): sequencing the most valuable type-strain genomes for metagenomic binning, comparative biology and taxonomic classification.</title>
        <authorList>
            <person name="Goeker M."/>
        </authorList>
    </citation>
    <scope>NUCLEOTIDE SEQUENCE [LARGE SCALE GENOMIC DNA]</scope>
    <source>
        <strain evidence="11 12">DSM 45707</strain>
    </source>
</reference>
<feature type="active site" description="Proton acceptor" evidence="6 7">
    <location>
        <position position="158"/>
    </location>
</feature>
<keyword evidence="3 6" id="KW-0808">Transferase</keyword>
<evidence type="ECO:0000256" key="2">
    <source>
        <dbReference type="ARBA" id="ARBA00022490"/>
    </source>
</evidence>
<dbReference type="InterPro" id="IPR030373">
    <property type="entry name" value="PABS_CS"/>
</dbReference>
<sequence>MMDMELWYTEKQTKNHGITTKINKTIYHDQSEFQTLDVIETEEFGNMLVLDGMVMTTDRDEFVYHEMITHVAMNTHPNPQHVLVVGGGDGGAIREVLRYPTVTQAVLAEIDGKVIEASKEYFPQIASGLTDVRVDLQVADGIKHIQENKGKYDVILVDSTEPVGPAVGLFQKPFYEGIYEALKEDGIMVAQTESPWFNQDLIRQVFRDISNTFPVTRLYTASIPTYPSGLWSFTIGSKKYDPLTVADSDLHSFDTKYYRPEMHKALFQLPVFVQELLTGEEK</sequence>
<dbReference type="EC" id="2.5.1.16" evidence="6"/>
<feature type="domain" description="PABS" evidence="10">
    <location>
        <begin position="5"/>
        <end position="238"/>
    </location>
</feature>
<dbReference type="PROSITE" id="PS01330">
    <property type="entry name" value="PABS_1"/>
    <property type="match status" value="1"/>
</dbReference>
<evidence type="ECO:0000256" key="3">
    <source>
        <dbReference type="ARBA" id="ARBA00022679"/>
    </source>
</evidence>
<gene>
    <name evidence="6" type="primary">speE</name>
    <name evidence="11" type="ORF">EDD58_102103</name>
</gene>
<feature type="binding site" evidence="6">
    <location>
        <position position="34"/>
    </location>
    <ligand>
        <name>S-methyl-5'-thioadenosine</name>
        <dbReference type="ChEBI" id="CHEBI:17509"/>
    </ligand>
</feature>
<dbReference type="NCBIfam" id="TIGR00417">
    <property type="entry name" value="speE"/>
    <property type="match status" value="1"/>
</dbReference>
<dbReference type="UniPathway" id="UPA00248">
    <property type="reaction ID" value="UER00314"/>
</dbReference>
<evidence type="ECO:0000256" key="8">
    <source>
        <dbReference type="RuleBase" id="RU003836"/>
    </source>
</evidence>
<dbReference type="InterPro" id="IPR030374">
    <property type="entry name" value="PABS"/>
</dbReference>
<dbReference type="InterPro" id="IPR029063">
    <property type="entry name" value="SAM-dependent_MTases_sf"/>
</dbReference>
<comment type="catalytic activity">
    <reaction evidence="6 9">
        <text>S-adenosyl 3-(methylsulfanyl)propylamine + putrescine = S-methyl-5'-thioadenosine + spermidine + H(+)</text>
        <dbReference type="Rhea" id="RHEA:12721"/>
        <dbReference type="ChEBI" id="CHEBI:15378"/>
        <dbReference type="ChEBI" id="CHEBI:17509"/>
        <dbReference type="ChEBI" id="CHEBI:57443"/>
        <dbReference type="ChEBI" id="CHEBI:57834"/>
        <dbReference type="ChEBI" id="CHEBI:326268"/>
        <dbReference type="EC" id="2.5.1.16"/>
    </reaction>
</comment>
<dbReference type="SUPFAM" id="SSF53335">
    <property type="entry name" value="S-adenosyl-L-methionine-dependent methyltransferases"/>
    <property type="match status" value="1"/>
</dbReference>
<keyword evidence="12" id="KW-1185">Reference proteome</keyword>
<dbReference type="Pfam" id="PF01564">
    <property type="entry name" value="Spermine_synth"/>
    <property type="match status" value="1"/>
</dbReference>
<feature type="binding site" evidence="6">
    <location>
        <begin position="158"/>
        <end position="161"/>
    </location>
    <ligand>
        <name>spermidine</name>
        <dbReference type="ChEBI" id="CHEBI:57834"/>
    </ligand>
</feature>
<comment type="pathway">
    <text evidence="6">Amine and polyamine biosynthesis; spermidine biosynthesis; spermidine from putrescine: step 1/1.</text>
</comment>
<feature type="binding site" evidence="6">
    <location>
        <position position="65"/>
    </location>
    <ligand>
        <name>spermidine</name>
        <dbReference type="ChEBI" id="CHEBI:57834"/>
    </ligand>
</feature>
<dbReference type="GO" id="GO:0004766">
    <property type="term" value="F:spermidine synthase activity"/>
    <property type="evidence" value="ECO:0007669"/>
    <property type="project" value="UniProtKB-UniRule"/>
</dbReference>
<evidence type="ECO:0000259" key="10">
    <source>
        <dbReference type="PROSITE" id="PS51006"/>
    </source>
</evidence>
<dbReference type="InterPro" id="IPR001045">
    <property type="entry name" value="Spermi_synthase"/>
</dbReference>
<comment type="subunit">
    <text evidence="6">Homodimer or homotetramer.</text>
</comment>
<dbReference type="AlphaFoldDB" id="A0A4R3L8X5"/>
<dbReference type="Pfam" id="PF17284">
    <property type="entry name" value="Spermine_synt_N"/>
    <property type="match status" value="1"/>
</dbReference>
<feature type="binding site" evidence="6">
    <location>
        <position position="165"/>
    </location>
    <ligand>
        <name>S-methyl-5'-thioadenosine</name>
        <dbReference type="ChEBI" id="CHEBI:17509"/>
    </ligand>
</feature>